<gene>
    <name evidence="5" type="ORF">JXQ802_LOCUS48521</name>
    <name evidence="4" type="ORF">PYM288_LOCUS32500</name>
</gene>
<dbReference type="Proteomes" id="UP000663854">
    <property type="component" value="Unassembled WGS sequence"/>
</dbReference>
<evidence type="ECO:0000313" key="7">
    <source>
        <dbReference type="Proteomes" id="UP000663870"/>
    </source>
</evidence>
<proteinExistence type="predicted"/>
<evidence type="ECO:0000259" key="2">
    <source>
        <dbReference type="Pfam" id="PF13598"/>
    </source>
</evidence>
<feature type="domain" description="DUF4139" evidence="2">
    <location>
        <begin position="145"/>
        <end position="304"/>
    </location>
</feature>
<comment type="caution">
    <text evidence="4">The sequence shown here is derived from an EMBL/GenBank/DDBJ whole genome shotgun (WGS) entry which is preliminary data.</text>
</comment>
<evidence type="ECO:0000259" key="3">
    <source>
        <dbReference type="Pfam" id="PF13600"/>
    </source>
</evidence>
<organism evidence="4 6">
    <name type="scientific">Rotaria sordida</name>
    <dbReference type="NCBI Taxonomy" id="392033"/>
    <lineage>
        <taxon>Eukaryota</taxon>
        <taxon>Metazoa</taxon>
        <taxon>Spiralia</taxon>
        <taxon>Gnathifera</taxon>
        <taxon>Rotifera</taxon>
        <taxon>Eurotatoria</taxon>
        <taxon>Bdelloidea</taxon>
        <taxon>Philodinida</taxon>
        <taxon>Philodinidae</taxon>
        <taxon>Rotaria</taxon>
    </lineage>
</organism>
<sequence length="310" mass="34942">MYNDRAELTRLLRYHFDNEGTYDLVLQGLSPCADLTSFHVSGGTGKTCPILEVYYQTRYEDPSVSLSDTTPLDQLQTQLDVVQGDIDEHTQEFDRLKKQRTWLDGRASKLMNQEGPLSTRDLETMEQFLNFYHKMLTSNKTDVTLEVSYLISSCSWSASYDIRVDSGEGRQPKTQLTYYGIIINKSQENWSDTQFSLSTATPSLGGAAPKLATLKVNSHQYHGVLQRFMSSATQGMLSMGGSMSRVSKDLSYVRERRSLTSSADFYNDDEDTSQNIVNVLGSKAEMSFSITSFTIPRRSTIDADVRLNLI</sequence>
<dbReference type="Pfam" id="PF13600">
    <property type="entry name" value="DUF4140"/>
    <property type="match status" value="1"/>
</dbReference>
<protein>
    <submittedName>
        <fullName evidence="4">Uncharacterized protein</fullName>
    </submittedName>
</protein>
<dbReference type="AlphaFoldDB" id="A0A815HJ72"/>
<dbReference type="InterPro" id="IPR011935">
    <property type="entry name" value="CHP02231"/>
</dbReference>
<dbReference type="PANTHER" id="PTHR31005">
    <property type="entry name" value="DUF4139 DOMAIN-CONTAINING PROTEIN"/>
    <property type="match status" value="1"/>
</dbReference>
<feature type="coiled-coil region" evidence="1">
    <location>
        <begin position="72"/>
        <end position="99"/>
    </location>
</feature>
<dbReference type="EMBL" id="CAJNOL010005296">
    <property type="protein sequence ID" value="CAF1602959.1"/>
    <property type="molecule type" value="Genomic_DNA"/>
</dbReference>
<dbReference type="Proteomes" id="UP000663870">
    <property type="component" value="Unassembled WGS sequence"/>
</dbReference>
<evidence type="ECO:0000313" key="6">
    <source>
        <dbReference type="Proteomes" id="UP000663854"/>
    </source>
</evidence>
<keyword evidence="1" id="KW-0175">Coiled coil</keyword>
<accession>A0A815HJ72</accession>
<dbReference type="InterPro" id="IPR037291">
    <property type="entry name" value="DUF4139"/>
</dbReference>
<dbReference type="PANTHER" id="PTHR31005:SF8">
    <property type="entry name" value="DUF4139 DOMAIN-CONTAINING PROTEIN"/>
    <property type="match status" value="1"/>
</dbReference>
<keyword evidence="7" id="KW-1185">Reference proteome</keyword>
<name>A0A815HJ72_9BILA</name>
<dbReference type="InterPro" id="IPR025554">
    <property type="entry name" value="DUF4140"/>
</dbReference>
<evidence type="ECO:0000313" key="4">
    <source>
        <dbReference type="EMBL" id="CAF1353131.1"/>
    </source>
</evidence>
<dbReference type="EMBL" id="CAJNOH010003916">
    <property type="protein sequence ID" value="CAF1353131.1"/>
    <property type="molecule type" value="Genomic_DNA"/>
</dbReference>
<dbReference type="Pfam" id="PF13598">
    <property type="entry name" value="DUF4139"/>
    <property type="match status" value="1"/>
</dbReference>
<evidence type="ECO:0000313" key="5">
    <source>
        <dbReference type="EMBL" id="CAF1602959.1"/>
    </source>
</evidence>
<feature type="domain" description="DUF4140" evidence="3">
    <location>
        <begin position="2"/>
        <end position="101"/>
    </location>
</feature>
<reference evidence="4" key="1">
    <citation type="submission" date="2021-02" db="EMBL/GenBank/DDBJ databases">
        <authorList>
            <person name="Nowell W R."/>
        </authorList>
    </citation>
    <scope>NUCLEOTIDE SEQUENCE</scope>
</reference>
<evidence type="ECO:0000256" key="1">
    <source>
        <dbReference type="SAM" id="Coils"/>
    </source>
</evidence>